<dbReference type="PANTHER" id="PTHR36181">
    <property type="entry name" value="INTRON-ENCODED ENDONUCLEASE AI3-RELATED"/>
    <property type="match status" value="1"/>
</dbReference>
<dbReference type="Pfam" id="PF00961">
    <property type="entry name" value="LAGLIDADG_1"/>
    <property type="match status" value="1"/>
</dbReference>
<proteinExistence type="inferred from homology"/>
<reference evidence="4" key="3">
    <citation type="journal article" date="1995" name="J. Mol. Biol.">
        <title>The mitochondrial DNA of the amoeboid protozoon, Acanthamoeba castellanii: complete sequence, gene content and genome organization.</title>
        <authorList>
            <person name="Burger G."/>
            <person name="Plante I."/>
            <person name="Lonergan K.M."/>
            <person name="Gray M.W."/>
        </authorList>
    </citation>
    <scope>NUCLEOTIDE SEQUENCE</scope>
    <source>
        <strain evidence="4">Neff</strain>
    </source>
</reference>
<evidence type="ECO:0000256" key="1">
    <source>
        <dbReference type="ARBA" id="ARBA00005588"/>
    </source>
</evidence>
<dbReference type="EMBL" id="U12386">
    <property type="protein sequence ID" value="AAD11817.1"/>
    <property type="molecule type" value="Genomic_DNA"/>
</dbReference>
<dbReference type="PIR" id="S46445">
    <property type="entry name" value="S46445"/>
</dbReference>
<dbReference type="PANTHER" id="PTHR36181:SF3">
    <property type="entry name" value="INTRON-ENCODED DNA ENDONUCLEASE AI5 BETA"/>
    <property type="match status" value="1"/>
</dbReference>
<evidence type="ECO:0000259" key="2">
    <source>
        <dbReference type="Pfam" id="PF00961"/>
    </source>
</evidence>
<dbReference type="InterPro" id="IPR027434">
    <property type="entry name" value="Homing_endonucl"/>
</dbReference>
<evidence type="ECO:0000313" key="3">
    <source>
        <dbReference type="EMBL" id="AAA20591.1"/>
    </source>
</evidence>
<name>Q37060_ACACA</name>
<dbReference type="EMBL" id="U03732">
    <property type="protein sequence ID" value="AAA20591.1"/>
    <property type="molecule type" value="Genomic_DNA"/>
</dbReference>
<sequence>MKIDKNWIVGFVDGEGCFYIGINKSVDSKLGYQVLPEFRVVQHKRDIKVLYAIKDFFGHGSVVCNKSNGSEIYEYRVRKFETLHDVILPFFESNGLLTSKKFNFLAFRDVILIMKRREHLTESGLSKIIDIKSRMNRSSIHY</sequence>
<gene>
    <name evidence="4" type="primary">rnl</name>
    <name evidence="5" type="synonym">ORF142</name>
</gene>
<accession>Q37060</accession>
<dbReference type="InterPro" id="IPR051289">
    <property type="entry name" value="LAGLIDADG_Endonuclease"/>
</dbReference>
<dbReference type="RefSeq" id="NP_042524.1">
    <property type="nucleotide sequence ID" value="NC_001637.1"/>
</dbReference>
<evidence type="ECO:0000313" key="5">
    <source>
        <dbReference type="EMBL" id="AOS85719.1"/>
    </source>
</evidence>
<reference evidence="5" key="4">
    <citation type="submission" date="2016-07" db="EMBL/GenBank/DDBJ databases">
        <title>genome sequence of Acanthamoeba castellani mitochondria.</title>
        <authorList>
            <person name="Greninger A.L."/>
            <person name="Jerome K."/>
            <person name="Dixon T."/>
        </authorList>
    </citation>
    <scope>NUCLEOTIDE SEQUENCE</scope>
    <source>
        <strain evidence="5">TN</strain>
    </source>
</reference>
<dbReference type="GO" id="GO:0005739">
    <property type="term" value="C:mitochondrion"/>
    <property type="evidence" value="ECO:0007669"/>
    <property type="project" value="UniProtKB-ARBA"/>
</dbReference>
<dbReference type="Gene3D" id="3.10.28.10">
    <property type="entry name" value="Homing endonucleases"/>
    <property type="match status" value="1"/>
</dbReference>
<reference evidence="4" key="2">
    <citation type="journal article" date="1994" name="J. Mol. Biol.">
        <title>The ribosomal RNA gene region in Acanthamoeba castellanii mitochondrial DNA. A case of evolutionary transfer of introns between mitochondria and plastids?</title>
        <authorList>
            <person name="Lonergan K.M."/>
            <person name="Gray M.W."/>
        </authorList>
    </citation>
    <scope>NUCLEOTIDE SEQUENCE</scope>
    <source>
        <strain evidence="4">Neff</strain>
    </source>
</reference>
<dbReference type="EMBL" id="KX580904">
    <property type="protein sequence ID" value="AOS85719.1"/>
    <property type="molecule type" value="Genomic_DNA"/>
</dbReference>
<keyword evidence="4" id="KW-0496">Mitochondrion</keyword>
<reference evidence="4" key="1">
    <citation type="journal article" date="1993" name="Nucleic Acids Res.">
        <title>Predicted editing of additional transfer RNAs in Acanthamoeba castellanii mitochondria.</title>
        <authorList>
            <person name="Lonergan K.M."/>
            <person name="Gray M.W."/>
        </authorList>
    </citation>
    <scope>NUCLEOTIDE SEQUENCE</scope>
    <source>
        <strain evidence="4">Neff</strain>
    </source>
</reference>
<dbReference type="SUPFAM" id="SSF55608">
    <property type="entry name" value="Homing endonucleases"/>
    <property type="match status" value="1"/>
</dbReference>
<dbReference type="GO" id="GO:0004519">
    <property type="term" value="F:endonuclease activity"/>
    <property type="evidence" value="ECO:0007669"/>
    <property type="project" value="InterPro"/>
</dbReference>
<geneLocation type="mitochondrion" evidence="4"/>
<dbReference type="AlphaFoldDB" id="Q37060"/>
<dbReference type="InterPro" id="IPR004860">
    <property type="entry name" value="LAGLIDADG_dom"/>
</dbReference>
<feature type="domain" description="Homing endonuclease LAGLIDADG" evidence="2">
    <location>
        <begin position="8"/>
        <end position="110"/>
    </location>
</feature>
<evidence type="ECO:0000313" key="4">
    <source>
        <dbReference type="EMBL" id="AAD11817.1"/>
    </source>
</evidence>
<protein>
    <submittedName>
        <fullName evidence="4">ORF142</fullName>
    </submittedName>
    <submittedName>
        <fullName evidence="3">rRNA large subunit intron 1 orf</fullName>
    </submittedName>
</protein>
<comment type="similarity">
    <text evidence="1">Belongs to the LAGLIDADG endonuclease family.</text>
</comment>
<organism evidence="4">
    <name type="scientific">Acanthamoeba castellanii</name>
    <name type="common">Amoeba</name>
    <dbReference type="NCBI Taxonomy" id="5755"/>
    <lineage>
        <taxon>Eukaryota</taxon>
        <taxon>Amoebozoa</taxon>
        <taxon>Discosea</taxon>
        <taxon>Longamoebia</taxon>
        <taxon>Centramoebida</taxon>
        <taxon>Acanthamoebidae</taxon>
        <taxon>Acanthamoeba</taxon>
    </lineage>
</organism>